<dbReference type="RefSeq" id="WP_008868383.1">
    <property type="nucleotide sequence ID" value="NZ_ACJN02000001.1"/>
</dbReference>
<protein>
    <submittedName>
        <fullName evidence="2">Uncharacterized protein</fullName>
    </submittedName>
</protein>
<organism evidence="2 3">
    <name type="scientific">Desulfonatronospira thiodismutans ASO3-1</name>
    <dbReference type="NCBI Taxonomy" id="555779"/>
    <lineage>
        <taxon>Bacteria</taxon>
        <taxon>Pseudomonadati</taxon>
        <taxon>Thermodesulfobacteriota</taxon>
        <taxon>Desulfovibrionia</taxon>
        <taxon>Desulfovibrionales</taxon>
        <taxon>Desulfonatronovibrionaceae</taxon>
        <taxon>Desulfonatronospira</taxon>
    </lineage>
</organism>
<comment type="caution">
    <text evidence="2">The sequence shown here is derived from an EMBL/GenBank/DDBJ whole genome shotgun (WGS) entry which is preliminary data.</text>
</comment>
<evidence type="ECO:0000313" key="3">
    <source>
        <dbReference type="Proteomes" id="UP000005496"/>
    </source>
</evidence>
<dbReference type="EMBL" id="ACJN02000001">
    <property type="protein sequence ID" value="EFI35250.1"/>
    <property type="molecule type" value="Genomic_DNA"/>
</dbReference>
<keyword evidence="1" id="KW-1133">Transmembrane helix</keyword>
<accession>D6SKN9</accession>
<evidence type="ECO:0000256" key="1">
    <source>
        <dbReference type="SAM" id="Phobius"/>
    </source>
</evidence>
<dbReference type="eggNOG" id="ENOG50340EA">
    <property type="taxonomic scope" value="Bacteria"/>
</dbReference>
<keyword evidence="3" id="KW-1185">Reference proteome</keyword>
<keyword evidence="1" id="KW-0472">Membrane</keyword>
<keyword evidence="1" id="KW-0812">Transmembrane</keyword>
<gene>
    <name evidence="2" type="ORF">Dthio_PD2661</name>
</gene>
<proteinExistence type="predicted"/>
<sequence>MHKVITGKHRAEANPAVRHDFYLQWQGRTLCFNKDSMAVTSSEISQSSSFCFVFVDFPQDEGPEQVYVQGDAKFAPILARRQAEQKGELGSDSVYHVYKVEKTGKNESEIVYHIIPRTLLEKAKSECYIPAGCVLMDWTGLLLSLLKKGGRKDQAIALHAESSILVVAGNSSRVKLVRRYPLFSGKKGGLGNVPGMIEHDLELCRREKGADFSEVQWIEICRASRQEELPRLGLPVRPWPLARYTHGKTSLWSALPFLLDAVEPSLALYGEKERYVRPLQVVEKWAWLILIAGAAALGYIGWMNHSVADRLNDRTATLEKDVDILENKVQSYVYHVKGTDEVDGAFELAGDLSRALAAPSPVQIWNSFFGSWPDDWQLIDILFSYDDGAIRIQAEGLVSSNPGQSARQSSRFRQQLTGYGFEIEQVDMDLKSKEARFVITASYPWS</sequence>
<evidence type="ECO:0000313" key="2">
    <source>
        <dbReference type="EMBL" id="EFI35250.1"/>
    </source>
</evidence>
<dbReference type="AlphaFoldDB" id="D6SKN9"/>
<feature type="transmembrane region" description="Helical" evidence="1">
    <location>
        <begin position="285"/>
        <end position="302"/>
    </location>
</feature>
<reference evidence="2" key="1">
    <citation type="submission" date="2010-05" db="EMBL/GenBank/DDBJ databases">
        <title>The draft genome of Desulfonatronospira thiodismutans ASO3-1.</title>
        <authorList>
            <consortium name="US DOE Joint Genome Institute (JGI-PGF)"/>
            <person name="Lucas S."/>
            <person name="Copeland A."/>
            <person name="Lapidus A."/>
            <person name="Cheng J.-F."/>
            <person name="Bruce D."/>
            <person name="Goodwin L."/>
            <person name="Pitluck S."/>
            <person name="Chertkov O."/>
            <person name="Brettin T."/>
            <person name="Detter J.C."/>
            <person name="Han C."/>
            <person name="Land M.L."/>
            <person name="Hauser L."/>
            <person name="Kyrpides N."/>
            <person name="Mikhailova N."/>
            <person name="Muyzer G."/>
            <person name="Woyke T."/>
        </authorList>
    </citation>
    <scope>NUCLEOTIDE SEQUENCE [LARGE SCALE GENOMIC DNA]</scope>
    <source>
        <strain evidence="2">ASO3-1</strain>
    </source>
</reference>
<name>D6SKN9_9BACT</name>
<dbReference type="Proteomes" id="UP000005496">
    <property type="component" value="Unassembled WGS sequence"/>
</dbReference>